<dbReference type="PROSITE" id="PS50244">
    <property type="entry name" value="S5A_REDUCTASE"/>
    <property type="match status" value="1"/>
</dbReference>
<evidence type="ECO:0000259" key="10">
    <source>
        <dbReference type="Pfam" id="PF02544"/>
    </source>
</evidence>
<evidence type="ECO:0000256" key="6">
    <source>
        <dbReference type="ARBA" id="ARBA00046320"/>
    </source>
</evidence>
<comment type="function">
    <text evidence="9">Plays a key role in early steps of protein N-linked glycosylation by being involved in the conversion of polyprenol into dolichol. Acts as a polyprenal reductase that mediates the reduction of polyprenal into dolichal in a NADP-dependent mechanism. Dolichols are required for the synthesis of dolichol-linked monosaccharides and the oligosaccharide precursor used for N-glycosylation.</text>
</comment>
<evidence type="ECO:0000313" key="11">
    <source>
        <dbReference type="EMBL" id="CAL1534474.1"/>
    </source>
</evidence>
<comment type="caution">
    <text evidence="11">The sequence shown here is derived from an EMBL/GenBank/DDBJ whole genome shotgun (WGS) entry which is preliminary data.</text>
</comment>
<keyword evidence="12" id="KW-1185">Reference proteome</keyword>
<dbReference type="Pfam" id="PF02544">
    <property type="entry name" value="Steroid_dh"/>
    <property type="match status" value="1"/>
</dbReference>
<evidence type="ECO:0000256" key="2">
    <source>
        <dbReference type="ARBA" id="ARBA00012522"/>
    </source>
</evidence>
<sequence length="318" mass="37074">MISGINIISLFWVLSSIAIFCTHLLLTLRQDMNNILSLLKNLFLFGKVKSFHNIKGERHLTTEDSNPWLTTIPKSWFTHFYAVGLVVHSFVFIFLVFCLFGSPVSNLIRNLQYWAIWGASQNSEKNFNDSALPVLIVFTTEWFQMLRRLYECLFISTFSKSTMSFVHYFYGIFLYSSFGIGLLISIPVEKLTFSTPNLLESVRYILAVILFLWASHFQHKSMLTFAALRLEQKDKKPTGHFIPHGHLFELVSCPHFLCEIIIYISHCLVFKFSNVYLISVALFVLVNQTVVSVTAHKWYRENFPNYPPYRKAFLPYLW</sequence>
<dbReference type="GO" id="GO:0006488">
    <property type="term" value="P:dolichol-linked oligosaccharide biosynthetic process"/>
    <property type="evidence" value="ECO:0007669"/>
    <property type="project" value="UniProtKB-UniRule"/>
</dbReference>
<feature type="domain" description="3-oxo-5-alpha-steroid 4-dehydrogenase C-terminal" evidence="10">
    <location>
        <begin position="195"/>
        <end position="318"/>
    </location>
</feature>
<dbReference type="PANTHER" id="PTHR14624:SF0">
    <property type="entry name" value="POLYPRENOL REDUCTASE"/>
    <property type="match status" value="1"/>
</dbReference>
<feature type="transmembrane region" description="Helical" evidence="9">
    <location>
        <begin position="76"/>
        <end position="100"/>
    </location>
</feature>
<dbReference type="GO" id="GO:0160198">
    <property type="term" value="F:polyprenal reductase activity"/>
    <property type="evidence" value="ECO:0007669"/>
    <property type="project" value="UniProtKB-EC"/>
</dbReference>
<reference evidence="11 12" key="1">
    <citation type="submission" date="2024-04" db="EMBL/GenBank/DDBJ databases">
        <authorList>
            <consortium name="Genoscope - CEA"/>
            <person name="William W."/>
        </authorList>
    </citation>
    <scope>NUCLEOTIDE SEQUENCE [LARGE SCALE GENOMIC DNA]</scope>
</reference>
<evidence type="ECO:0000256" key="7">
    <source>
        <dbReference type="ARBA" id="ARBA00047186"/>
    </source>
</evidence>
<organism evidence="11 12">
    <name type="scientific">Lymnaea stagnalis</name>
    <name type="common">Great pond snail</name>
    <name type="synonym">Helix stagnalis</name>
    <dbReference type="NCBI Taxonomy" id="6523"/>
    <lineage>
        <taxon>Eukaryota</taxon>
        <taxon>Metazoa</taxon>
        <taxon>Spiralia</taxon>
        <taxon>Lophotrochozoa</taxon>
        <taxon>Mollusca</taxon>
        <taxon>Gastropoda</taxon>
        <taxon>Heterobranchia</taxon>
        <taxon>Euthyneura</taxon>
        <taxon>Panpulmonata</taxon>
        <taxon>Hygrophila</taxon>
        <taxon>Lymnaeoidea</taxon>
        <taxon>Lymnaeidae</taxon>
        <taxon>Lymnaea</taxon>
    </lineage>
</organism>
<feature type="transmembrane region" description="Helical" evidence="9">
    <location>
        <begin position="204"/>
        <end position="226"/>
    </location>
</feature>
<evidence type="ECO:0000256" key="1">
    <source>
        <dbReference type="ARBA" id="ARBA00004127"/>
    </source>
</evidence>
<dbReference type="AlphaFoldDB" id="A0AAV2HPK7"/>
<comment type="catalytic activity">
    <reaction evidence="8 9">
        <text>a di-trans,poly-cis-dolichal + NADP(+) = a di-trans,poly-cis-polyprenal + NADPH + H(+)</text>
        <dbReference type="Rhea" id="RHEA:80727"/>
        <dbReference type="Rhea" id="RHEA-COMP:19536"/>
        <dbReference type="Rhea" id="RHEA-COMP:19537"/>
        <dbReference type="ChEBI" id="CHEBI:15378"/>
        <dbReference type="ChEBI" id="CHEBI:57783"/>
        <dbReference type="ChEBI" id="CHEBI:58349"/>
        <dbReference type="ChEBI" id="CHEBI:231623"/>
        <dbReference type="ChEBI" id="CHEBI:231637"/>
        <dbReference type="EC" id="1.3.1.94"/>
    </reaction>
    <physiologicalReaction direction="right-to-left" evidence="8 9">
        <dbReference type="Rhea" id="RHEA:80729"/>
    </physiologicalReaction>
</comment>
<name>A0AAV2HPK7_LYMST</name>
<comment type="similarity">
    <text evidence="6 9">Belongs to the steroid 5-alpha reductase family. Polyprenal reductase subfamily.</text>
</comment>
<keyword evidence="9" id="KW-0560">Oxidoreductase</keyword>
<dbReference type="EMBL" id="CAXITT010000172">
    <property type="protein sequence ID" value="CAL1534474.1"/>
    <property type="molecule type" value="Genomic_DNA"/>
</dbReference>
<dbReference type="GO" id="GO:0005789">
    <property type="term" value="C:endoplasmic reticulum membrane"/>
    <property type="evidence" value="ECO:0007669"/>
    <property type="project" value="UniProtKB-SubCell"/>
</dbReference>
<evidence type="ECO:0000256" key="8">
    <source>
        <dbReference type="ARBA" id="ARBA00049427"/>
    </source>
</evidence>
<keyword evidence="9" id="KW-0256">Endoplasmic reticulum</keyword>
<dbReference type="GO" id="GO:0102389">
    <property type="term" value="F:polyprenol reductase activity"/>
    <property type="evidence" value="ECO:0007669"/>
    <property type="project" value="UniProtKB-UniRule"/>
</dbReference>
<feature type="transmembrane region" description="Helical" evidence="9">
    <location>
        <begin position="165"/>
        <end position="184"/>
    </location>
</feature>
<comment type="pathway">
    <text evidence="9">Protein modification; protein glycosylation.</text>
</comment>
<evidence type="ECO:0000256" key="4">
    <source>
        <dbReference type="ARBA" id="ARBA00022989"/>
    </source>
</evidence>
<keyword evidence="9" id="KW-0521">NADP</keyword>
<keyword evidence="4 9" id="KW-1133">Transmembrane helix</keyword>
<dbReference type="InterPro" id="IPR001104">
    <property type="entry name" value="3-oxo-5_a-steroid_4-DH_C"/>
</dbReference>
<gene>
    <name evidence="11" type="ORF">GSLYS_00008434001</name>
</gene>
<evidence type="ECO:0000256" key="9">
    <source>
        <dbReference type="RuleBase" id="RU367081"/>
    </source>
</evidence>
<comment type="subcellular location">
    <subcellularLocation>
        <location evidence="1">Endomembrane system</location>
        <topology evidence="1">Multi-pass membrane protein</topology>
    </subcellularLocation>
    <subcellularLocation>
        <location evidence="9">Endoplasmic reticulum membrane</location>
    </subcellularLocation>
</comment>
<protein>
    <recommendedName>
        <fullName evidence="7 9">Polyprenal reductase</fullName>
        <ecNumber evidence="2 9">1.3.1.94</ecNumber>
    </recommendedName>
</protein>
<dbReference type="PANTHER" id="PTHR14624">
    <property type="entry name" value="DFG10 PROTEIN"/>
    <property type="match status" value="1"/>
</dbReference>
<feature type="transmembrane region" description="Helical" evidence="9">
    <location>
        <begin position="276"/>
        <end position="295"/>
    </location>
</feature>
<dbReference type="InterPro" id="IPR039698">
    <property type="entry name" value="Dfg10/SRD5A3"/>
</dbReference>
<dbReference type="GO" id="GO:0003865">
    <property type="term" value="F:3-oxo-5-alpha-steroid 4-dehydrogenase activity"/>
    <property type="evidence" value="ECO:0007669"/>
    <property type="project" value="TreeGrafter"/>
</dbReference>
<proteinExistence type="inferred from homology"/>
<evidence type="ECO:0000313" key="12">
    <source>
        <dbReference type="Proteomes" id="UP001497497"/>
    </source>
</evidence>
<keyword evidence="5 9" id="KW-0472">Membrane</keyword>
<dbReference type="GO" id="GO:0016095">
    <property type="term" value="P:polyprenol catabolic process"/>
    <property type="evidence" value="ECO:0007669"/>
    <property type="project" value="UniProtKB-UniRule"/>
</dbReference>
<dbReference type="EC" id="1.3.1.94" evidence="2 9"/>
<accession>A0AAV2HPK7</accession>
<evidence type="ECO:0000256" key="5">
    <source>
        <dbReference type="ARBA" id="ARBA00023136"/>
    </source>
</evidence>
<evidence type="ECO:0000256" key="3">
    <source>
        <dbReference type="ARBA" id="ARBA00022692"/>
    </source>
</evidence>
<dbReference type="Proteomes" id="UP001497497">
    <property type="component" value="Unassembled WGS sequence"/>
</dbReference>
<feature type="transmembrane region" description="Helical" evidence="9">
    <location>
        <begin position="7"/>
        <end position="26"/>
    </location>
</feature>
<keyword evidence="3 9" id="KW-0812">Transmembrane</keyword>